<dbReference type="Pfam" id="PF01474">
    <property type="entry name" value="DAHP_synth_2"/>
    <property type="match status" value="1"/>
</dbReference>
<dbReference type="PANTHER" id="PTHR21337">
    <property type="entry name" value="PHOSPHO-2-DEHYDRO-3-DEOXYHEPTONATE ALDOLASE 1, 2"/>
    <property type="match status" value="1"/>
</dbReference>
<dbReference type="InterPro" id="IPR002480">
    <property type="entry name" value="DAHP_synth_2"/>
</dbReference>
<accession>A0ABT1G683</accession>
<organism evidence="5 6">
    <name type="scientific">Natronospira proteinivora</name>
    <dbReference type="NCBI Taxonomy" id="1807133"/>
    <lineage>
        <taxon>Bacteria</taxon>
        <taxon>Pseudomonadati</taxon>
        <taxon>Pseudomonadota</taxon>
        <taxon>Gammaproteobacteria</taxon>
        <taxon>Natronospirales</taxon>
        <taxon>Natronospiraceae</taxon>
        <taxon>Natronospira</taxon>
    </lineage>
</organism>
<proteinExistence type="inferred from homology"/>
<dbReference type="EC" id="2.5.1.54" evidence="3"/>
<evidence type="ECO:0000313" key="6">
    <source>
        <dbReference type="Proteomes" id="UP001523550"/>
    </source>
</evidence>
<dbReference type="Gene3D" id="3.20.20.70">
    <property type="entry name" value="Aldolase class I"/>
    <property type="match status" value="1"/>
</dbReference>
<comment type="similarity">
    <text evidence="1 3">Belongs to the class-II DAHP synthase family.</text>
</comment>
<sequence>MATDNRTNWHPESWQAKTAGQQPLYRDTEAVKSVVDRLGRLPQLVTHGEVEALKKQIAEAARGERFLLQGGDCAESFDDCTADNIANKLKILLQMSLVLVTGMRKRVTRVGRIAGQYAKPRSADMETRGGQTLPSYRGDLINRPPFTPEDREPDPELMLRGYERAALTLNHIRALVDGGFADLHHPENWDLDFVRQSPMEKEYREIVDSVRDSLQFMETIAGSRVSGSGRVDFYTSHEALHLLYEQAQTHQVGHDGRWYNMATHFPWIGMRTAELDGAHVEYFRGIANPVAVKVGPGMSAEHLKALIEVLDPHDEPGRLTLIHRLGANKIESGLPPLIEAAQATGRTVLWSCDPMHGNTEKTQSGIKTRRVENVFSELEQAFDIHQKMGSHLGGVHIELTGENVTECMGGASGLTEKDLERAYRSQVDPRLNYDQALELAMRVAGYRLRSSKHRVA</sequence>
<dbReference type="Proteomes" id="UP001523550">
    <property type="component" value="Unassembled WGS sequence"/>
</dbReference>
<evidence type="ECO:0000256" key="2">
    <source>
        <dbReference type="ARBA" id="ARBA00022679"/>
    </source>
</evidence>
<dbReference type="RefSeq" id="WP_253445679.1">
    <property type="nucleotide sequence ID" value="NZ_JALJYF010000001.1"/>
</dbReference>
<gene>
    <name evidence="5" type="ORF">J2T60_000773</name>
</gene>
<keyword evidence="2 3" id="KW-0808">Transferase</keyword>
<dbReference type="PANTHER" id="PTHR21337:SF0">
    <property type="entry name" value="PHOSPHO-2-DEHYDRO-3-DEOXYHEPTONATE ALDOLASE"/>
    <property type="match status" value="1"/>
</dbReference>
<protein>
    <recommendedName>
        <fullName evidence="3">Phospho-2-dehydro-3-deoxyheptonate aldolase</fullName>
        <ecNumber evidence="3">2.5.1.54</ecNumber>
    </recommendedName>
</protein>
<evidence type="ECO:0000256" key="4">
    <source>
        <dbReference type="SAM" id="MobiDB-lite"/>
    </source>
</evidence>
<comment type="caution">
    <text evidence="5">The sequence shown here is derived from an EMBL/GenBank/DDBJ whole genome shotgun (WGS) entry which is preliminary data.</text>
</comment>
<comment type="catalytic activity">
    <reaction evidence="3">
        <text>D-erythrose 4-phosphate + phosphoenolpyruvate + H2O = 7-phospho-2-dehydro-3-deoxy-D-arabino-heptonate + phosphate</text>
        <dbReference type="Rhea" id="RHEA:14717"/>
        <dbReference type="ChEBI" id="CHEBI:15377"/>
        <dbReference type="ChEBI" id="CHEBI:16897"/>
        <dbReference type="ChEBI" id="CHEBI:43474"/>
        <dbReference type="ChEBI" id="CHEBI:58394"/>
        <dbReference type="ChEBI" id="CHEBI:58702"/>
        <dbReference type="EC" id="2.5.1.54"/>
    </reaction>
</comment>
<feature type="region of interest" description="Disordered" evidence="4">
    <location>
        <begin position="121"/>
        <end position="154"/>
    </location>
</feature>
<dbReference type="SUPFAM" id="SSF51569">
    <property type="entry name" value="Aldolase"/>
    <property type="match status" value="1"/>
</dbReference>
<name>A0ABT1G683_9GAMM</name>
<dbReference type="NCBIfam" id="TIGR01358">
    <property type="entry name" value="DAHP_synth_II"/>
    <property type="match status" value="1"/>
</dbReference>
<dbReference type="InterPro" id="IPR013785">
    <property type="entry name" value="Aldolase_TIM"/>
</dbReference>
<dbReference type="EMBL" id="JALJYF010000001">
    <property type="protein sequence ID" value="MCP1726808.1"/>
    <property type="molecule type" value="Genomic_DNA"/>
</dbReference>
<evidence type="ECO:0000256" key="1">
    <source>
        <dbReference type="ARBA" id="ARBA00008911"/>
    </source>
</evidence>
<keyword evidence="6" id="KW-1185">Reference proteome</keyword>
<evidence type="ECO:0000256" key="3">
    <source>
        <dbReference type="RuleBase" id="RU363071"/>
    </source>
</evidence>
<feature type="region of interest" description="Disordered" evidence="4">
    <location>
        <begin position="1"/>
        <end position="21"/>
    </location>
</feature>
<reference evidence="5 6" key="1">
    <citation type="submission" date="2022-03" db="EMBL/GenBank/DDBJ databases">
        <title>Genomic Encyclopedia of Type Strains, Phase III (KMG-III): the genomes of soil and plant-associated and newly described type strains.</title>
        <authorList>
            <person name="Whitman W."/>
        </authorList>
    </citation>
    <scope>NUCLEOTIDE SEQUENCE [LARGE SCALE GENOMIC DNA]</scope>
    <source>
        <strain evidence="5 6">BSker1</strain>
    </source>
</reference>
<dbReference type="GO" id="GO:0003849">
    <property type="term" value="F:3-deoxy-7-phosphoheptulonate synthase activity"/>
    <property type="evidence" value="ECO:0007669"/>
    <property type="project" value="UniProtKB-EC"/>
</dbReference>
<evidence type="ECO:0000313" key="5">
    <source>
        <dbReference type="EMBL" id="MCP1726808.1"/>
    </source>
</evidence>